<proteinExistence type="inferred from homology"/>
<protein>
    <submittedName>
        <fullName evidence="8">SusD family protein</fullName>
    </submittedName>
</protein>
<dbReference type="InterPro" id="IPR012944">
    <property type="entry name" value="SusD_RagB_dom"/>
</dbReference>
<organism evidence="8 9">
    <name type="scientific">Chitinophaga ginsengisegetis</name>
    <dbReference type="NCBI Taxonomy" id="393003"/>
    <lineage>
        <taxon>Bacteria</taxon>
        <taxon>Pseudomonadati</taxon>
        <taxon>Bacteroidota</taxon>
        <taxon>Chitinophagia</taxon>
        <taxon>Chitinophagales</taxon>
        <taxon>Chitinophagaceae</taxon>
        <taxon>Chitinophaga</taxon>
    </lineage>
</organism>
<comment type="subcellular location">
    <subcellularLocation>
        <location evidence="1">Cell outer membrane</location>
    </subcellularLocation>
</comment>
<feature type="domain" description="RagB/SusD" evidence="6">
    <location>
        <begin position="351"/>
        <end position="469"/>
    </location>
</feature>
<evidence type="ECO:0000313" key="8">
    <source>
        <dbReference type="EMBL" id="SKC97742.1"/>
    </source>
</evidence>
<keyword evidence="4" id="KW-0472">Membrane</keyword>
<name>A0A1T5NBG5_9BACT</name>
<evidence type="ECO:0000256" key="3">
    <source>
        <dbReference type="ARBA" id="ARBA00022729"/>
    </source>
</evidence>
<keyword evidence="9" id="KW-1185">Reference proteome</keyword>
<dbReference type="SUPFAM" id="SSF48452">
    <property type="entry name" value="TPR-like"/>
    <property type="match status" value="1"/>
</dbReference>
<dbReference type="InterPro" id="IPR033985">
    <property type="entry name" value="SusD-like_N"/>
</dbReference>
<evidence type="ECO:0000259" key="6">
    <source>
        <dbReference type="Pfam" id="PF07980"/>
    </source>
</evidence>
<keyword evidence="5" id="KW-0998">Cell outer membrane</keyword>
<evidence type="ECO:0000313" key="9">
    <source>
        <dbReference type="Proteomes" id="UP000190166"/>
    </source>
</evidence>
<dbReference type="STRING" id="393003.SAMN05660461_0994"/>
<evidence type="ECO:0000256" key="5">
    <source>
        <dbReference type="ARBA" id="ARBA00023237"/>
    </source>
</evidence>
<feature type="domain" description="SusD-like N-terminal" evidence="7">
    <location>
        <begin position="83"/>
        <end position="232"/>
    </location>
</feature>
<dbReference type="Pfam" id="PF14322">
    <property type="entry name" value="SusD-like_3"/>
    <property type="match status" value="1"/>
</dbReference>
<dbReference type="InterPro" id="IPR011990">
    <property type="entry name" value="TPR-like_helical_dom_sf"/>
</dbReference>
<dbReference type="GO" id="GO:0009279">
    <property type="term" value="C:cell outer membrane"/>
    <property type="evidence" value="ECO:0007669"/>
    <property type="project" value="UniProtKB-SubCell"/>
</dbReference>
<dbReference type="PROSITE" id="PS51257">
    <property type="entry name" value="PROKAR_LIPOPROTEIN"/>
    <property type="match status" value="1"/>
</dbReference>
<evidence type="ECO:0000259" key="7">
    <source>
        <dbReference type="Pfam" id="PF14322"/>
    </source>
</evidence>
<dbReference type="AlphaFoldDB" id="A0A1T5NBG5"/>
<comment type="similarity">
    <text evidence="2">Belongs to the SusD family.</text>
</comment>
<dbReference type="Proteomes" id="UP000190166">
    <property type="component" value="Unassembled WGS sequence"/>
</dbReference>
<dbReference type="Gene3D" id="1.25.40.390">
    <property type="match status" value="2"/>
</dbReference>
<reference evidence="8 9" key="1">
    <citation type="submission" date="2017-02" db="EMBL/GenBank/DDBJ databases">
        <authorList>
            <person name="Peterson S.W."/>
        </authorList>
    </citation>
    <scope>NUCLEOTIDE SEQUENCE [LARGE SCALE GENOMIC DNA]</scope>
    <source>
        <strain evidence="8 9">DSM 18108</strain>
    </source>
</reference>
<gene>
    <name evidence="8" type="ORF">SAMN05660461_0994</name>
</gene>
<dbReference type="EMBL" id="FUZZ01000001">
    <property type="protein sequence ID" value="SKC97742.1"/>
    <property type="molecule type" value="Genomic_DNA"/>
</dbReference>
<dbReference type="Pfam" id="PF07980">
    <property type="entry name" value="SusD_RagB"/>
    <property type="match status" value="1"/>
</dbReference>
<sequence length="469" mass="52874">MNMRRHIYFWVITISMVIASGCKKYTDITPKGQNLLKRASDLDLLMNVDYSGTAFTCVKQAILDNDMYLHAYNVPNTISSNVQTMNKILITYDESADRAALTLTDGPYEGLYRIISTVANIVLTNADKASGDPVLLKQLKAEAYIQRAYLHYLLVNIYAKAYDPATADKDGGISYVKDIDFEAVNTKNTVKEVYDNILTDIDAALASDALPDQPKNAMRIGKAFALAVKAKVLMSMRNYTAALAATEEALKYNSVLEDHRSLLSLPKASRVPVRNGLSAADNLFYAVNSGFLPTTFTPTYEILHDWYEPGNIIRDSSAVYNYDYGYLYIGLPGIPVWIAPSYESNQAGMTTSDLVLMKAECLIRTNKIAEGMEEVNKIRIRRIVPYTQLIAANEAQAMVCLQRTSRIEFLFTWRNFINLKRWNREGKYAVTIERTINGVKYILRPDSPLWIFPFPRSATQFNSTLTQNY</sequence>
<keyword evidence="3" id="KW-0732">Signal</keyword>
<accession>A0A1T5NBG5</accession>
<evidence type="ECO:0000256" key="4">
    <source>
        <dbReference type="ARBA" id="ARBA00023136"/>
    </source>
</evidence>
<evidence type="ECO:0000256" key="2">
    <source>
        <dbReference type="ARBA" id="ARBA00006275"/>
    </source>
</evidence>
<evidence type="ECO:0000256" key="1">
    <source>
        <dbReference type="ARBA" id="ARBA00004442"/>
    </source>
</evidence>